<sequence>MKLTGAQIIAKALKVNGVGYVAGIPGERGGALVQSLLATGTEIPFIQVMQGHNAVHLADGYFRACGRPMAVLLPVPLGISKALEAAAVALADSSAMLLISGGNGTQDDGYRPATRTFREHRRVTSVDQLAQTLRHAFNSLCGAGVGPVSLDIPAAVQNALAESSPAPATLRASHEGLRPVSTSDMETNATVMVGARAVQAMARNMFPFDRVMSLWSANEPVLGWAVPAAIGAKLAVPARQVVCVVGAGDFLQSMQELAVCMMHSIPVVFLVFSDNSQAPSNDEQIPLDRYRSGAFSLPDGKPYSPDFSGIARLLGLDAWRVEHASQLVPAFTKALNSNGPSLVEVVCETGSPSL</sequence>
<dbReference type="InterPro" id="IPR012001">
    <property type="entry name" value="Thiamin_PyroP_enz_TPP-bd_dom"/>
</dbReference>
<comment type="caution">
    <text evidence="5">The sequence shown here is derived from an EMBL/GenBank/DDBJ whole genome shotgun (WGS) entry which is preliminary data.</text>
</comment>
<dbReference type="RefSeq" id="WP_181286393.1">
    <property type="nucleotide sequence ID" value="NZ_VDLV01000001.1"/>
</dbReference>
<organism evidence="5 6">
    <name type="scientific">Pseudomonas brassicacearum subsp. neoaurantiaca</name>
    <dbReference type="NCBI Taxonomy" id="494916"/>
    <lineage>
        <taxon>Bacteria</taxon>
        <taxon>Pseudomonadati</taxon>
        <taxon>Pseudomonadota</taxon>
        <taxon>Gammaproteobacteria</taxon>
        <taxon>Pseudomonadales</taxon>
        <taxon>Pseudomonadaceae</taxon>
        <taxon>Pseudomonas</taxon>
    </lineage>
</organism>
<dbReference type="InterPro" id="IPR011766">
    <property type="entry name" value="TPP_enzyme_TPP-bd"/>
</dbReference>
<name>A0A7V8UAI7_9PSED</name>
<dbReference type="GO" id="GO:0050660">
    <property type="term" value="F:flavin adenine dinucleotide binding"/>
    <property type="evidence" value="ECO:0007669"/>
    <property type="project" value="TreeGrafter"/>
</dbReference>
<evidence type="ECO:0000259" key="4">
    <source>
        <dbReference type="Pfam" id="PF02776"/>
    </source>
</evidence>
<dbReference type="Pfam" id="PF02775">
    <property type="entry name" value="TPP_enzyme_C"/>
    <property type="match status" value="1"/>
</dbReference>
<dbReference type="EMBL" id="VDLV01000001">
    <property type="protein sequence ID" value="MBA1376430.1"/>
    <property type="molecule type" value="Genomic_DNA"/>
</dbReference>
<evidence type="ECO:0000313" key="6">
    <source>
        <dbReference type="Proteomes" id="UP000572407"/>
    </source>
</evidence>
<feature type="domain" description="Thiamine pyrophosphate enzyme N-terminal TPP-binding" evidence="4">
    <location>
        <begin position="4"/>
        <end position="114"/>
    </location>
</feature>
<dbReference type="GO" id="GO:0030976">
    <property type="term" value="F:thiamine pyrophosphate binding"/>
    <property type="evidence" value="ECO:0007669"/>
    <property type="project" value="InterPro"/>
</dbReference>
<dbReference type="GO" id="GO:0009099">
    <property type="term" value="P:L-valine biosynthetic process"/>
    <property type="evidence" value="ECO:0007669"/>
    <property type="project" value="TreeGrafter"/>
</dbReference>
<feature type="domain" description="Thiamine pyrophosphate enzyme TPP-binding" evidence="3">
    <location>
        <begin position="216"/>
        <end position="345"/>
    </location>
</feature>
<dbReference type="GO" id="GO:0003984">
    <property type="term" value="F:acetolactate synthase activity"/>
    <property type="evidence" value="ECO:0007669"/>
    <property type="project" value="TreeGrafter"/>
</dbReference>
<protein>
    <submittedName>
        <fullName evidence="5">Thiamine pyrophosphate-binding protein</fullName>
    </submittedName>
</protein>
<reference evidence="5 6" key="1">
    <citation type="submission" date="2019-06" db="EMBL/GenBank/DDBJ databases">
        <title>Analysis of the biodiversity of Brassica napus bacterial endophytes for the selection of potential efficient biofertilizers for rapeseed crops.</title>
        <authorList>
            <person name="Jimenez-Gomez A."/>
            <person name="Saati-Santamaria Z."/>
            <person name="Menendez E."/>
            <person name="Rivas R."/>
            <person name="Mateos P.F."/>
            <person name="Velazquez E."/>
            <person name="Garcia-Fraile P."/>
        </authorList>
    </citation>
    <scope>NUCLEOTIDE SEQUENCE [LARGE SCALE GENOMIC DNA]</scope>
    <source>
        <strain evidence="5 6">CDVBN10</strain>
    </source>
</reference>
<dbReference type="Gene3D" id="3.40.50.970">
    <property type="match status" value="2"/>
</dbReference>
<accession>A0A7V8UAI7</accession>
<evidence type="ECO:0000313" key="5">
    <source>
        <dbReference type="EMBL" id="MBA1376430.1"/>
    </source>
</evidence>
<comment type="similarity">
    <text evidence="1">Belongs to the TPP enzyme family.</text>
</comment>
<keyword evidence="2" id="KW-0786">Thiamine pyrophosphate</keyword>
<dbReference type="CDD" id="cd00568">
    <property type="entry name" value="TPP_enzymes"/>
    <property type="match status" value="1"/>
</dbReference>
<dbReference type="GO" id="GO:0005948">
    <property type="term" value="C:acetolactate synthase complex"/>
    <property type="evidence" value="ECO:0007669"/>
    <property type="project" value="TreeGrafter"/>
</dbReference>
<dbReference type="Proteomes" id="UP000572407">
    <property type="component" value="Unassembled WGS sequence"/>
</dbReference>
<dbReference type="SUPFAM" id="SSF52518">
    <property type="entry name" value="Thiamin diphosphate-binding fold (THDP-binding)"/>
    <property type="match status" value="2"/>
</dbReference>
<dbReference type="PANTHER" id="PTHR18968:SF167">
    <property type="entry name" value="ACETOLACTATE SYNTHASE LARGE SUBUNIT ILVB2-RELATED"/>
    <property type="match status" value="1"/>
</dbReference>
<dbReference type="AlphaFoldDB" id="A0A7V8UAI7"/>
<evidence type="ECO:0000259" key="3">
    <source>
        <dbReference type="Pfam" id="PF02775"/>
    </source>
</evidence>
<dbReference type="Pfam" id="PF02776">
    <property type="entry name" value="TPP_enzyme_N"/>
    <property type="match status" value="1"/>
</dbReference>
<evidence type="ECO:0000256" key="2">
    <source>
        <dbReference type="ARBA" id="ARBA00023052"/>
    </source>
</evidence>
<dbReference type="InterPro" id="IPR045229">
    <property type="entry name" value="TPP_enz"/>
</dbReference>
<dbReference type="PANTHER" id="PTHR18968">
    <property type="entry name" value="THIAMINE PYROPHOSPHATE ENZYMES"/>
    <property type="match status" value="1"/>
</dbReference>
<dbReference type="CDD" id="cd07035">
    <property type="entry name" value="TPP_PYR_POX_like"/>
    <property type="match status" value="1"/>
</dbReference>
<dbReference type="GO" id="GO:0009097">
    <property type="term" value="P:isoleucine biosynthetic process"/>
    <property type="evidence" value="ECO:0007669"/>
    <property type="project" value="TreeGrafter"/>
</dbReference>
<gene>
    <name evidence="5" type="ORF">FHK92_01080</name>
</gene>
<evidence type="ECO:0000256" key="1">
    <source>
        <dbReference type="ARBA" id="ARBA00007812"/>
    </source>
</evidence>
<dbReference type="InterPro" id="IPR029061">
    <property type="entry name" value="THDP-binding"/>
</dbReference>
<proteinExistence type="inferred from homology"/>